<dbReference type="GeneID" id="67032049"/>
<gene>
    <name evidence="1" type="ORF">RhiXN_09770</name>
</gene>
<dbReference type="PANTHER" id="PTHR40132:SF1">
    <property type="entry name" value="PRE-MRNA-SPLICING FACTOR 38B"/>
    <property type="match status" value="1"/>
</dbReference>
<organism evidence="1 2">
    <name type="scientific">Rhizoctonia solani</name>
    <dbReference type="NCBI Taxonomy" id="456999"/>
    <lineage>
        <taxon>Eukaryota</taxon>
        <taxon>Fungi</taxon>
        <taxon>Dikarya</taxon>
        <taxon>Basidiomycota</taxon>
        <taxon>Agaricomycotina</taxon>
        <taxon>Agaricomycetes</taxon>
        <taxon>Cantharellales</taxon>
        <taxon>Ceratobasidiaceae</taxon>
        <taxon>Rhizoctonia</taxon>
    </lineage>
</organism>
<dbReference type="RefSeq" id="XP_043182420.1">
    <property type="nucleotide sequence ID" value="XM_043329586.1"/>
</dbReference>
<accession>A0A8H8SZA1</accession>
<dbReference type="Proteomes" id="UP000650533">
    <property type="component" value="Chromosome 8"/>
</dbReference>
<dbReference type="AlphaFoldDB" id="A0A8H8SZA1"/>
<evidence type="ECO:0000313" key="2">
    <source>
        <dbReference type="Proteomes" id="UP000650533"/>
    </source>
</evidence>
<reference evidence="1" key="1">
    <citation type="submission" date="2020-05" db="EMBL/GenBank/DDBJ databases">
        <title>Evolutionary and genomic comparisons of hybrid uninucleate and nonhybrid Rhizoctonia fungi.</title>
        <authorList>
            <person name="Li C."/>
            <person name="Chen X."/>
        </authorList>
    </citation>
    <scope>NUCLEOTIDE SEQUENCE</scope>
    <source>
        <strain evidence="1">AG-1 IA</strain>
    </source>
</reference>
<proteinExistence type="predicted"/>
<protein>
    <submittedName>
        <fullName evidence="1">Uncharacterized protein</fullName>
    </submittedName>
</protein>
<evidence type="ECO:0000313" key="1">
    <source>
        <dbReference type="EMBL" id="QRW22183.1"/>
    </source>
</evidence>
<dbReference type="PANTHER" id="PTHR40132">
    <property type="entry name" value="PRE-MRNA-SPLICING FACTOR 38B"/>
    <property type="match status" value="1"/>
</dbReference>
<name>A0A8H8SZA1_9AGAM</name>
<sequence>MGASVPPTVTDEELDQHVAELILKEAKTKATNYSKGCMRAYIPKPGYTDSNAPRTNKSFLNSLVKNANMHNKVVLQTQADAAEQVKEVYKSKDYFHMASRAQNRILFERSRHG</sequence>
<dbReference type="KEGG" id="rsx:RhiXN_09770"/>
<dbReference type="EMBL" id="CP059665">
    <property type="protein sequence ID" value="QRW22183.1"/>
    <property type="molecule type" value="Genomic_DNA"/>
</dbReference>